<keyword evidence="7" id="KW-0408">Iron</keyword>
<keyword evidence="4" id="KW-0479">Metal-binding</keyword>
<dbReference type="SUPFAM" id="SSF63380">
    <property type="entry name" value="Riboflavin synthase domain-like"/>
    <property type="match status" value="1"/>
</dbReference>
<dbReference type="AlphaFoldDB" id="A0A1M6F927"/>
<accession>A0A1M6F927</accession>
<dbReference type="SUPFAM" id="SSF54292">
    <property type="entry name" value="2Fe-2S ferredoxin-like"/>
    <property type="match status" value="1"/>
</dbReference>
<evidence type="ECO:0000256" key="4">
    <source>
        <dbReference type="ARBA" id="ARBA00022723"/>
    </source>
</evidence>
<keyword evidence="6" id="KW-0560">Oxidoreductase</keyword>
<dbReference type="PROSITE" id="PS51085">
    <property type="entry name" value="2FE2S_FER_2"/>
    <property type="match status" value="1"/>
</dbReference>
<dbReference type="Gene3D" id="3.10.20.30">
    <property type="match status" value="1"/>
</dbReference>
<dbReference type="InterPro" id="IPR001709">
    <property type="entry name" value="Flavoprot_Pyr_Nucl_cyt_Rdtase"/>
</dbReference>
<evidence type="ECO:0000313" key="11">
    <source>
        <dbReference type="EMBL" id="SHI94175.1"/>
    </source>
</evidence>
<dbReference type="OrthoDB" id="9789468at2"/>
<dbReference type="InterPro" id="IPR008333">
    <property type="entry name" value="Cbr1-like_FAD-bd_dom"/>
</dbReference>
<evidence type="ECO:0000259" key="10">
    <source>
        <dbReference type="PROSITE" id="PS51384"/>
    </source>
</evidence>
<dbReference type="InterPro" id="IPR017927">
    <property type="entry name" value="FAD-bd_FR_type"/>
</dbReference>
<dbReference type="CDD" id="cd00207">
    <property type="entry name" value="fer2"/>
    <property type="match status" value="1"/>
</dbReference>
<dbReference type="InterPro" id="IPR036010">
    <property type="entry name" value="2Fe-2S_ferredoxin-like_sf"/>
</dbReference>
<keyword evidence="8" id="KW-0411">Iron-sulfur</keyword>
<dbReference type="PANTHER" id="PTHR47354:SF8">
    <property type="entry name" value="1,2-PHENYLACETYL-COA EPOXIDASE, SUBUNIT E"/>
    <property type="match status" value="1"/>
</dbReference>
<dbReference type="PRINTS" id="PR00371">
    <property type="entry name" value="FPNCR"/>
</dbReference>
<feature type="domain" description="FAD-binding FR-type" evidence="10">
    <location>
        <begin position="2"/>
        <end position="106"/>
    </location>
</feature>
<dbReference type="PROSITE" id="PS00197">
    <property type="entry name" value="2FE2S_FER_1"/>
    <property type="match status" value="1"/>
</dbReference>
<keyword evidence="12" id="KW-1185">Reference proteome</keyword>
<dbReference type="EMBL" id="FQYP01000004">
    <property type="protein sequence ID" value="SHI94175.1"/>
    <property type="molecule type" value="Genomic_DNA"/>
</dbReference>
<dbReference type="GO" id="GO:0046872">
    <property type="term" value="F:metal ion binding"/>
    <property type="evidence" value="ECO:0007669"/>
    <property type="project" value="UniProtKB-KW"/>
</dbReference>
<dbReference type="PROSITE" id="PS51384">
    <property type="entry name" value="FAD_FR"/>
    <property type="match status" value="1"/>
</dbReference>
<dbReference type="InterPro" id="IPR050415">
    <property type="entry name" value="MRET"/>
</dbReference>
<dbReference type="GO" id="GO:0051537">
    <property type="term" value="F:2 iron, 2 sulfur cluster binding"/>
    <property type="evidence" value="ECO:0007669"/>
    <property type="project" value="UniProtKB-KW"/>
</dbReference>
<dbReference type="PRINTS" id="PR00410">
    <property type="entry name" value="PHEHYDRXLASE"/>
</dbReference>
<feature type="domain" description="2Fe-2S ferredoxin-type" evidence="9">
    <location>
        <begin position="260"/>
        <end position="350"/>
    </location>
</feature>
<evidence type="ECO:0000256" key="7">
    <source>
        <dbReference type="ARBA" id="ARBA00023004"/>
    </source>
</evidence>
<evidence type="ECO:0000256" key="3">
    <source>
        <dbReference type="ARBA" id="ARBA00022714"/>
    </source>
</evidence>
<dbReference type="Pfam" id="PF00175">
    <property type="entry name" value="NAD_binding_1"/>
    <property type="match status" value="1"/>
</dbReference>
<evidence type="ECO:0000256" key="2">
    <source>
        <dbReference type="ARBA" id="ARBA00022630"/>
    </source>
</evidence>
<proteinExistence type="predicted"/>
<dbReference type="InterPro" id="IPR006058">
    <property type="entry name" value="2Fe2S_fd_BS"/>
</dbReference>
<keyword evidence="3" id="KW-0001">2Fe-2S</keyword>
<gene>
    <name evidence="11" type="ORF">SAMN04488508_104153</name>
</gene>
<dbReference type="Gene3D" id="2.40.30.10">
    <property type="entry name" value="Translation factors"/>
    <property type="match status" value="1"/>
</dbReference>
<evidence type="ECO:0000256" key="8">
    <source>
        <dbReference type="ARBA" id="ARBA00023014"/>
    </source>
</evidence>
<dbReference type="PANTHER" id="PTHR47354">
    <property type="entry name" value="NADH OXIDOREDUCTASE HCR"/>
    <property type="match status" value="1"/>
</dbReference>
<comment type="cofactor">
    <cofactor evidence="1">
        <name>FAD</name>
        <dbReference type="ChEBI" id="CHEBI:57692"/>
    </cofactor>
</comment>
<dbReference type="InterPro" id="IPR039261">
    <property type="entry name" value="FNR_nucleotide-bd"/>
</dbReference>
<organism evidence="11 12">
    <name type="scientific">Aquimarina spongiae</name>
    <dbReference type="NCBI Taxonomy" id="570521"/>
    <lineage>
        <taxon>Bacteria</taxon>
        <taxon>Pseudomonadati</taxon>
        <taxon>Bacteroidota</taxon>
        <taxon>Flavobacteriia</taxon>
        <taxon>Flavobacteriales</taxon>
        <taxon>Flavobacteriaceae</taxon>
        <taxon>Aquimarina</taxon>
    </lineage>
</organism>
<dbReference type="InterPro" id="IPR001433">
    <property type="entry name" value="OxRdtase_FAD/NAD-bd"/>
</dbReference>
<dbReference type="GO" id="GO:0016491">
    <property type="term" value="F:oxidoreductase activity"/>
    <property type="evidence" value="ECO:0007669"/>
    <property type="project" value="UniProtKB-KW"/>
</dbReference>
<keyword evidence="2" id="KW-0285">Flavoprotein</keyword>
<dbReference type="Gene3D" id="3.40.50.80">
    <property type="entry name" value="Nucleotide-binding domain of ferredoxin-NADP reductase (FNR) module"/>
    <property type="match status" value="1"/>
</dbReference>
<evidence type="ECO:0000313" key="12">
    <source>
        <dbReference type="Proteomes" id="UP000184432"/>
    </source>
</evidence>
<dbReference type="InterPro" id="IPR012675">
    <property type="entry name" value="Beta-grasp_dom_sf"/>
</dbReference>
<keyword evidence="5" id="KW-0274">FAD</keyword>
<name>A0A1M6F927_9FLAO</name>
<dbReference type="InterPro" id="IPR001041">
    <property type="entry name" value="2Fe-2S_ferredoxin-type"/>
</dbReference>
<reference evidence="12" key="1">
    <citation type="submission" date="2016-11" db="EMBL/GenBank/DDBJ databases">
        <authorList>
            <person name="Varghese N."/>
            <person name="Submissions S."/>
        </authorList>
    </citation>
    <scope>NUCLEOTIDE SEQUENCE [LARGE SCALE GENOMIC DNA]</scope>
    <source>
        <strain evidence="12">DSM 22623</strain>
    </source>
</reference>
<dbReference type="Pfam" id="PF00970">
    <property type="entry name" value="FAD_binding_6"/>
    <property type="match status" value="1"/>
</dbReference>
<dbReference type="Pfam" id="PF00111">
    <property type="entry name" value="Fer2"/>
    <property type="match status" value="1"/>
</dbReference>
<dbReference type="RefSeq" id="WP_073315980.1">
    <property type="nucleotide sequence ID" value="NZ_FQYP01000004.1"/>
</dbReference>
<dbReference type="Proteomes" id="UP000184432">
    <property type="component" value="Unassembled WGS sequence"/>
</dbReference>
<dbReference type="CDD" id="cd06214">
    <property type="entry name" value="PA_degradation_oxidoreductase_like"/>
    <property type="match status" value="1"/>
</dbReference>
<sequence>MSDFHQLTIKQVIKETPNAVSIAFEVPSHLEDTYSFVPGQYLTLKKEIEGKEVRRAYSICSSSKSKELKVAIKAIEGGTFSVLANAELSKDDVLEVHPPEGNFVLKTNPASSNTYAAFAAGSGITPVMSMIKSVLEEEPNSQFVLVYGNKSPEETIFYNELLALRDAHSDRFFIEFVFSQTREDNAHFGRIEKPTVNYVLKNKFKETTFDNFYLCGPEEMINTVTAVLEENGITKNQIHFELFTSSSEATEIDADLDGKTSITVIVDDEEFTFVMDQKKTLLDAALDEDIDAPYSCQGGVCSSCVCKITEGKAVMEKNSILTDGEIEEGLVLACQAHPTTASIKVDFDDV</sequence>
<dbReference type="STRING" id="570521.SAMN04488508_104153"/>
<dbReference type="InterPro" id="IPR017938">
    <property type="entry name" value="Riboflavin_synthase-like_b-brl"/>
</dbReference>
<dbReference type="SUPFAM" id="SSF52343">
    <property type="entry name" value="Ferredoxin reductase-like, C-terminal NADP-linked domain"/>
    <property type="match status" value="1"/>
</dbReference>
<evidence type="ECO:0000259" key="9">
    <source>
        <dbReference type="PROSITE" id="PS51085"/>
    </source>
</evidence>
<evidence type="ECO:0000256" key="1">
    <source>
        <dbReference type="ARBA" id="ARBA00001974"/>
    </source>
</evidence>
<evidence type="ECO:0000256" key="6">
    <source>
        <dbReference type="ARBA" id="ARBA00023002"/>
    </source>
</evidence>
<dbReference type="GO" id="GO:0050660">
    <property type="term" value="F:flavin adenine dinucleotide binding"/>
    <property type="evidence" value="ECO:0007669"/>
    <property type="project" value="TreeGrafter"/>
</dbReference>
<evidence type="ECO:0000256" key="5">
    <source>
        <dbReference type="ARBA" id="ARBA00022827"/>
    </source>
</evidence>
<protein>
    <submittedName>
        <fullName evidence="11">Ring-1,2-phenylacetyl-CoA epoxidase subunit PaaE</fullName>
    </submittedName>
</protein>